<sequence>MDLTNLSYEEGLKELESIIDSLETGELTLEESFNKFKKGVDLYKYLYEILNKVEGEIKIIMEDEEREEDFQLEG</sequence>
<evidence type="ECO:0000313" key="8">
    <source>
        <dbReference type="EMBL" id="MSS42880.1"/>
    </source>
</evidence>
<reference evidence="7" key="2">
    <citation type="submission" date="2022-01" db="EMBL/GenBank/DDBJ databases">
        <title>Collection of gut derived symbiotic bacterial strains cultured from healthy donors.</title>
        <authorList>
            <person name="Lin H."/>
            <person name="Kohout C."/>
            <person name="Waligurski E."/>
            <person name="Pamer E.G."/>
        </authorList>
    </citation>
    <scope>NUCLEOTIDE SEQUENCE</scope>
    <source>
        <strain evidence="7">MSK.14.39</strain>
    </source>
</reference>
<dbReference type="Proteomes" id="UP000462760">
    <property type="component" value="Unassembled WGS sequence"/>
</dbReference>
<dbReference type="EMBL" id="VULR01000004">
    <property type="protein sequence ID" value="MSS42880.1"/>
    <property type="molecule type" value="Genomic_DNA"/>
</dbReference>
<dbReference type="PIRSF" id="PIRSF006488">
    <property type="entry name" value="Exonuc_VII_S"/>
    <property type="match status" value="1"/>
</dbReference>
<comment type="catalytic activity">
    <reaction evidence="6">
        <text>Exonucleolytic cleavage in either 5'- to 3'- or 3'- to 5'-direction to yield nucleoside 5'-phosphates.</text>
        <dbReference type="EC" id="3.1.11.6"/>
    </reaction>
</comment>
<comment type="caution">
    <text evidence="8">The sequence shown here is derived from an EMBL/GenBank/DDBJ whole genome shotgun (WGS) entry which is preliminary data.</text>
</comment>
<dbReference type="PANTHER" id="PTHR34137:SF1">
    <property type="entry name" value="EXODEOXYRIBONUCLEASE 7 SMALL SUBUNIT"/>
    <property type="match status" value="1"/>
</dbReference>
<organism evidence="8 9">
    <name type="scientific">Anaerosalibacter bizertensis</name>
    <dbReference type="NCBI Taxonomy" id="932217"/>
    <lineage>
        <taxon>Bacteria</taxon>
        <taxon>Bacillati</taxon>
        <taxon>Bacillota</taxon>
        <taxon>Tissierellia</taxon>
        <taxon>Tissierellales</taxon>
        <taxon>Sporanaerobacteraceae</taxon>
        <taxon>Anaerosalibacter</taxon>
    </lineage>
</organism>
<comment type="function">
    <text evidence="6">Bidirectionally degrades single-stranded DNA into large acid-insoluble oligonucleotides, which are then degraded further into small acid-soluble oligonucleotides.</text>
</comment>
<dbReference type="RefSeq" id="WP_154483475.1">
    <property type="nucleotide sequence ID" value="NZ_JAHLOA010000004.1"/>
</dbReference>
<dbReference type="GO" id="GO:0005829">
    <property type="term" value="C:cytosol"/>
    <property type="evidence" value="ECO:0007669"/>
    <property type="project" value="TreeGrafter"/>
</dbReference>
<keyword evidence="5 6" id="KW-0269">Exonuclease</keyword>
<reference evidence="8 9" key="1">
    <citation type="submission" date="2019-08" db="EMBL/GenBank/DDBJ databases">
        <title>In-depth cultivation of the pig gut microbiome towards novel bacterial diversity and tailored functional studies.</title>
        <authorList>
            <person name="Wylensek D."/>
            <person name="Hitch T.C.A."/>
            <person name="Clavel T."/>
        </authorList>
    </citation>
    <scope>NUCLEOTIDE SEQUENCE [LARGE SCALE GENOMIC DNA]</scope>
    <source>
        <strain evidence="8 9">Med78-601-WT-4W-RMD-3</strain>
    </source>
</reference>
<evidence type="ECO:0000313" key="9">
    <source>
        <dbReference type="Proteomes" id="UP000462760"/>
    </source>
</evidence>
<dbReference type="GO" id="GO:0006308">
    <property type="term" value="P:DNA catabolic process"/>
    <property type="evidence" value="ECO:0007669"/>
    <property type="project" value="UniProtKB-UniRule"/>
</dbReference>
<dbReference type="InterPro" id="IPR037004">
    <property type="entry name" value="Exonuc_VII_ssu_sf"/>
</dbReference>
<evidence type="ECO:0000313" key="10">
    <source>
        <dbReference type="Proteomes" id="UP001108123"/>
    </source>
</evidence>
<comment type="subcellular location">
    <subcellularLocation>
        <location evidence="6">Cytoplasm</location>
    </subcellularLocation>
</comment>
<evidence type="ECO:0000256" key="4">
    <source>
        <dbReference type="ARBA" id="ARBA00022801"/>
    </source>
</evidence>
<evidence type="ECO:0000256" key="6">
    <source>
        <dbReference type="HAMAP-Rule" id="MF_00337"/>
    </source>
</evidence>
<dbReference type="EC" id="3.1.11.6" evidence="6"/>
<dbReference type="InterPro" id="IPR003761">
    <property type="entry name" value="Exonuc_VII_S"/>
</dbReference>
<dbReference type="Gene3D" id="1.10.287.1040">
    <property type="entry name" value="Exonuclease VII, small subunit"/>
    <property type="match status" value="1"/>
</dbReference>
<dbReference type="EMBL" id="JAKNID010000004">
    <property type="protein sequence ID" value="MCG4564239.1"/>
    <property type="molecule type" value="Genomic_DNA"/>
</dbReference>
<gene>
    <name evidence="6 8" type="primary">xseB</name>
    <name evidence="8" type="ORF">FYJ27_03915</name>
    <name evidence="7" type="ORF">L0P62_02150</name>
</gene>
<evidence type="ECO:0000256" key="3">
    <source>
        <dbReference type="ARBA" id="ARBA00022722"/>
    </source>
</evidence>
<accession>A0A844FFZ0</accession>
<protein>
    <recommendedName>
        <fullName evidence="6">Exodeoxyribonuclease 7 small subunit</fullName>
        <ecNumber evidence="6">3.1.11.6</ecNumber>
    </recommendedName>
    <alternativeName>
        <fullName evidence="6">Exodeoxyribonuclease VII small subunit</fullName>
        <shortName evidence="6">Exonuclease VII small subunit</shortName>
    </alternativeName>
</protein>
<evidence type="ECO:0000256" key="2">
    <source>
        <dbReference type="ARBA" id="ARBA00022490"/>
    </source>
</evidence>
<keyword evidence="2 6" id="KW-0963">Cytoplasm</keyword>
<comment type="subunit">
    <text evidence="6">Heterooligomer composed of large and small subunits.</text>
</comment>
<proteinExistence type="inferred from homology"/>
<dbReference type="HAMAP" id="MF_00337">
    <property type="entry name" value="Exonuc_7_S"/>
    <property type="match status" value="1"/>
</dbReference>
<dbReference type="AlphaFoldDB" id="A0A844FFZ0"/>
<dbReference type="PANTHER" id="PTHR34137">
    <property type="entry name" value="EXODEOXYRIBONUCLEASE 7 SMALL SUBUNIT"/>
    <property type="match status" value="1"/>
</dbReference>
<name>A0A844FFZ0_9FIRM</name>
<evidence type="ECO:0000313" key="7">
    <source>
        <dbReference type="EMBL" id="MCG4564239.1"/>
    </source>
</evidence>
<dbReference type="NCBIfam" id="TIGR01280">
    <property type="entry name" value="xseB"/>
    <property type="match status" value="1"/>
</dbReference>
<dbReference type="GO" id="GO:0009318">
    <property type="term" value="C:exodeoxyribonuclease VII complex"/>
    <property type="evidence" value="ECO:0007669"/>
    <property type="project" value="UniProtKB-UniRule"/>
</dbReference>
<keyword evidence="4 6" id="KW-0378">Hydrolase</keyword>
<evidence type="ECO:0000256" key="5">
    <source>
        <dbReference type="ARBA" id="ARBA00022839"/>
    </source>
</evidence>
<dbReference type="Proteomes" id="UP001108123">
    <property type="component" value="Unassembled WGS sequence"/>
</dbReference>
<dbReference type="Pfam" id="PF02609">
    <property type="entry name" value="Exonuc_VII_S"/>
    <property type="match status" value="1"/>
</dbReference>
<dbReference type="SUPFAM" id="SSF116842">
    <property type="entry name" value="XseB-like"/>
    <property type="match status" value="1"/>
</dbReference>
<comment type="similarity">
    <text evidence="1 6">Belongs to the XseB family.</text>
</comment>
<keyword evidence="10" id="KW-1185">Reference proteome</keyword>
<evidence type="ECO:0000256" key="1">
    <source>
        <dbReference type="ARBA" id="ARBA00009998"/>
    </source>
</evidence>
<dbReference type="GO" id="GO:0008855">
    <property type="term" value="F:exodeoxyribonuclease VII activity"/>
    <property type="evidence" value="ECO:0007669"/>
    <property type="project" value="UniProtKB-UniRule"/>
</dbReference>
<keyword evidence="3 6" id="KW-0540">Nuclease</keyword>